<protein>
    <submittedName>
        <fullName evidence="7">Nucleotide-binding protein</fullName>
    </submittedName>
</protein>
<evidence type="ECO:0000259" key="6">
    <source>
        <dbReference type="Pfam" id="PF22740"/>
    </source>
</evidence>
<comment type="caution">
    <text evidence="7">The sequence shown here is derived from an EMBL/GenBank/DDBJ whole genome shotgun (WGS) entry which is preliminary data.</text>
</comment>
<dbReference type="InterPro" id="IPR053930">
    <property type="entry name" value="RapZ-like_N"/>
</dbReference>
<dbReference type="RefSeq" id="WP_116269751.1">
    <property type="nucleotide sequence ID" value="NZ_BGZJ01000001.1"/>
</dbReference>
<dbReference type="Pfam" id="PF22740">
    <property type="entry name" value="PapZ_C"/>
    <property type="match status" value="1"/>
</dbReference>
<dbReference type="GO" id="GO:0005525">
    <property type="term" value="F:GTP binding"/>
    <property type="evidence" value="ECO:0007669"/>
    <property type="project" value="UniProtKB-UniRule"/>
</dbReference>
<evidence type="ECO:0000313" key="7">
    <source>
        <dbReference type="EMBL" id="GBO93362.1"/>
    </source>
</evidence>
<dbReference type="InterPro" id="IPR053931">
    <property type="entry name" value="RapZ_C"/>
</dbReference>
<feature type="domain" description="RapZ C-terminal" evidence="6">
    <location>
        <begin position="163"/>
        <end position="281"/>
    </location>
</feature>
<reference evidence="7 8" key="1">
    <citation type="journal article" date="2018" name="Int. J. Syst. Evol. Microbiol.">
        <title>Mesosutterella multiformis gen. nov., sp. nov., a member of the family Sutterellaceae and Sutterella megalosphaeroides sp. nov., isolated from human faeces.</title>
        <authorList>
            <person name="Sakamoto M."/>
            <person name="Ikeyama N."/>
            <person name="Kunihiro T."/>
            <person name="Iino T."/>
            <person name="Yuki M."/>
            <person name="Ohkuma M."/>
        </authorList>
    </citation>
    <scope>NUCLEOTIDE SEQUENCE [LARGE SCALE GENOMIC DNA]</scope>
    <source>
        <strain evidence="7 8">4NBBH2</strain>
    </source>
</reference>
<dbReference type="Gene3D" id="3.40.50.300">
    <property type="entry name" value="P-loop containing nucleotide triphosphate hydrolases"/>
    <property type="match status" value="1"/>
</dbReference>
<feature type="binding site" evidence="4">
    <location>
        <begin position="57"/>
        <end position="60"/>
    </location>
    <ligand>
        <name>GTP</name>
        <dbReference type="ChEBI" id="CHEBI:37565"/>
    </ligand>
</feature>
<dbReference type="HAMAP" id="MF_00636">
    <property type="entry name" value="RapZ_like"/>
    <property type="match status" value="1"/>
</dbReference>
<accession>A0A388SAM0</accession>
<evidence type="ECO:0000256" key="2">
    <source>
        <dbReference type="ARBA" id="ARBA00022840"/>
    </source>
</evidence>
<evidence type="ECO:0000256" key="1">
    <source>
        <dbReference type="ARBA" id="ARBA00022741"/>
    </source>
</evidence>
<dbReference type="SUPFAM" id="SSF52540">
    <property type="entry name" value="P-loop containing nucleoside triphosphate hydrolases"/>
    <property type="match status" value="1"/>
</dbReference>
<dbReference type="InterPro" id="IPR005337">
    <property type="entry name" value="RapZ-like"/>
</dbReference>
<dbReference type="NCBIfam" id="NF003828">
    <property type="entry name" value="PRK05416.1"/>
    <property type="match status" value="1"/>
</dbReference>
<dbReference type="GO" id="GO:0005524">
    <property type="term" value="F:ATP binding"/>
    <property type="evidence" value="ECO:0007669"/>
    <property type="project" value="UniProtKB-UniRule"/>
</dbReference>
<gene>
    <name evidence="7" type="ORF">MESMUL_07160</name>
</gene>
<dbReference type="PANTHER" id="PTHR30448">
    <property type="entry name" value="RNASE ADAPTER PROTEIN RAPZ"/>
    <property type="match status" value="1"/>
</dbReference>
<keyword evidence="2 4" id="KW-0067">ATP-binding</keyword>
<dbReference type="InterPro" id="IPR027417">
    <property type="entry name" value="P-loop_NTPase"/>
</dbReference>
<sequence>MQVIAVTGLSGSGKSVAIRQLEDSGYYCIDNLPVDFIVPVIQSLRDRGQEKVAVSVDIRSKAAPQTALRQCQALKDLGIDVRILALTASTPALVQRFSETRRRHPLTPLNREPGDQTGLQEAIAQERSLMSLEDGFVLDTSDLTPSMLKAWIRQFINAPASEMTISFESFAFKKGIPVAADFVFDVRNLPNPYYDTALRPLTGQDKPVIDYLKSQPEVLEMVSDIETFLRKWIPGFRAQGRHYLTICIGCTGGQHRSVFVAEELYRRFSSIAGVVVRHRALKLPRI</sequence>
<dbReference type="OrthoDB" id="9784461at2"/>
<organism evidence="7 8">
    <name type="scientific">Mesosutterella multiformis</name>
    <dbReference type="NCBI Taxonomy" id="2259133"/>
    <lineage>
        <taxon>Bacteria</taxon>
        <taxon>Pseudomonadati</taxon>
        <taxon>Pseudomonadota</taxon>
        <taxon>Betaproteobacteria</taxon>
        <taxon>Burkholderiales</taxon>
        <taxon>Sutterellaceae</taxon>
        <taxon>Mesosutterella</taxon>
    </lineage>
</organism>
<dbReference type="Pfam" id="PF03668">
    <property type="entry name" value="RapZ-like_N"/>
    <property type="match status" value="1"/>
</dbReference>
<dbReference type="AlphaFoldDB" id="A0A388SAM0"/>
<dbReference type="EMBL" id="BGZJ01000001">
    <property type="protein sequence ID" value="GBO93362.1"/>
    <property type="molecule type" value="Genomic_DNA"/>
</dbReference>
<evidence type="ECO:0000259" key="5">
    <source>
        <dbReference type="Pfam" id="PF03668"/>
    </source>
</evidence>
<feature type="domain" description="RapZ-like N-terminal" evidence="5">
    <location>
        <begin position="1"/>
        <end position="157"/>
    </location>
</feature>
<dbReference type="PIRSF" id="PIRSF005052">
    <property type="entry name" value="P-loopkin"/>
    <property type="match status" value="1"/>
</dbReference>
<evidence type="ECO:0000313" key="8">
    <source>
        <dbReference type="Proteomes" id="UP000266091"/>
    </source>
</evidence>
<evidence type="ECO:0000256" key="4">
    <source>
        <dbReference type="HAMAP-Rule" id="MF_00636"/>
    </source>
</evidence>
<keyword evidence="3 4" id="KW-0342">GTP-binding</keyword>
<evidence type="ECO:0000256" key="3">
    <source>
        <dbReference type="ARBA" id="ARBA00023134"/>
    </source>
</evidence>
<feature type="binding site" evidence="4">
    <location>
        <begin position="8"/>
        <end position="15"/>
    </location>
    <ligand>
        <name>ATP</name>
        <dbReference type="ChEBI" id="CHEBI:30616"/>
    </ligand>
</feature>
<proteinExistence type="inferred from homology"/>
<name>A0A388SAM0_9BURK</name>
<dbReference type="PANTHER" id="PTHR30448:SF0">
    <property type="entry name" value="RNASE ADAPTER PROTEIN RAPZ"/>
    <property type="match status" value="1"/>
</dbReference>
<dbReference type="Proteomes" id="UP000266091">
    <property type="component" value="Unassembled WGS sequence"/>
</dbReference>
<keyword evidence="8" id="KW-1185">Reference proteome</keyword>
<keyword evidence="1 4" id="KW-0547">Nucleotide-binding</keyword>